<dbReference type="PANTHER" id="PTHR47738">
    <property type="entry name" value="PTS SYSTEM FRUCTOSE-LIKE EIIA COMPONENT-RELATED"/>
    <property type="match status" value="1"/>
</dbReference>
<dbReference type="InterPro" id="IPR002178">
    <property type="entry name" value="PTS_EIIA_type-2_dom"/>
</dbReference>
<organism evidence="2 3">
    <name type="scientific">Phyllobacterium myrsinacearum</name>
    <dbReference type="NCBI Taxonomy" id="28101"/>
    <lineage>
        <taxon>Bacteria</taxon>
        <taxon>Pseudomonadati</taxon>
        <taxon>Pseudomonadota</taxon>
        <taxon>Alphaproteobacteria</taxon>
        <taxon>Hyphomicrobiales</taxon>
        <taxon>Phyllobacteriaceae</taxon>
        <taxon>Phyllobacterium</taxon>
    </lineage>
</organism>
<dbReference type="InterPro" id="IPR051541">
    <property type="entry name" value="PTS_SugarTrans_NitroReg"/>
</dbReference>
<evidence type="ECO:0000313" key="3">
    <source>
        <dbReference type="Proteomes" id="UP000549052"/>
    </source>
</evidence>
<evidence type="ECO:0000259" key="1">
    <source>
        <dbReference type="PROSITE" id="PS51094"/>
    </source>
</evidence>
<dbReference type="SUPFAM" id="SSF55804">
    <property type="entry name" value="Phoshotransferase/anion transport protein"/>
    <property type="match status" value="1"/>
</dbReference>
<dbReference type="EMBL" id="JACGXN010000001">
    <property type="protein sequence ID" value="MBA8876587.1"/>
    <property type="molecule type" value="Genomic_DNA"/>
</dbReference>
<protein>
    <submittedName>
        <fullName evidence="2">PTS system galactitol-specific IIA component</fullName>
    </submittedName>
</protein>
<gene>
    <name evidence="2" type="ORF">FHW16_000269</name>
</gene>
<keyword evidence="3" id="KW-1185">Reference proteome</keyword>
<dbReference type="CDD" id="cd00211">
    <property type="entry name" value="PTS_IIA_fru"/>
    <property type="match status" value="1"/>
</dbReference>
<dbReference type="PROSITE" id="PS51094">
    <property type="entry name" value="PTS_EIIA_TYPE_2"/>
    <property type="match status" value="1"/>
</dbReference>
<dbReference type="PANTHER" id="PTHR47738:SF3">
    <property type="entry name" value="PHOSPHOTRANSFERASE SYSTEM MANNITOL_FRUCTOSE-SPECIFIC IIA DOMAIN CONTAINING PROTEIN"/>
    <property type="match status" value="1"/>
</dbReference>
<comment type="caution">
    <text evidence="2">The sequence shown here is derived from an EMBL/GenBank/DDBJ whole genome shotgun (WGS) entry which is preliminary data.</text>
</comment>
<name>A0A839EJA9_9HYPH</name>
<accession>A0A839EJA9</accession>
<reference evidence="2 3" key="1">
    <citation type="submission" date="2020-07" db="EMBL/GenBank/DDBJ databases">
        <title>Genomic Encyclopedia of Type Strains, Phase IV (KMG-V): Genome sequencing to study the core and pangenomes of soil and plant-associated prokaryotes.</title>
        <authorList>
            <person name="Whitman W."/>
        </authorList>
    </citation>
    <scope>NUCLEOTIDE SEQUENCE [LARGE SCALE GENOMIC DNA]</scope>
    <source>
        <strain evidence="2 3">AN3</strain>
    </source>
</reference>
<dbReference type="Proteomes" id="UP000549052">
    <property type="component" value="Unassembled WGS sequence"/>
</dbReference>
<dbReference type="AlphaFoldDB" id="A0A839EJA9"/>
<dbReference type="InterPro" id="IPR016152">
    <property type="entry name" value="PTrfase/Anion_transptr"/>
</dbReference>
<feature type="domain" description="PTS EIIA type-2" evidence="1">
    <location>
        <begin position="7"/>
        <end position="153"/>
    </location>
</feature>
<proteinExistence type="predicted"/>
<dbReference type="RefSeq" id="WP_182547369.1">
    <property type="nucleotide sequence ID" value="NZ_JACGXN010000001.1"/>
</dbReference>
<dbReference type="Pfam" id="PF00359">
    <property type="entry name" value="PTS_EIIA_2"/>
    <property type="match status" value="1"/>
</dbReference>
<evidence type="ECO:0000313" key="2">
    <source>
        <dbReference type="EMBL" id="MBA8876587.1"/>
    </source>
</evidence>
<sequence length="153" mass="16650">MAKALLNYLDPGAIVLGVEAGSDQDVIRILSDRLHRLGYVKPSFAEAVLAREATLPTGLPLGLDNNVAIPHTDPEHVLKPGLAMATLCRPVTFCNMEDPDEKLQVSVVFLMALNDKDQQIEMLQEIAMTIQSAETIAALMQSNTVEDITRLLA</sequence>
<dbReference type="Gene3D" id="3.40.930.10">
    <property type="entry name" value="Mannitol-specific EII, Chain A"/>
    <property type="match status" value="1"/>
</dbReference>